<feature type="transmembrane region" description="Helical" evidence="6">
    <location>
        <begin position="34"/>
        <end position="52"/>
    </location>
</feature>
<evidence type="ECO:0000256" key="1">
    <source>
        <dbReference type="ARBA" id="ARBA00004651"/>
    </source>
</evidence>
<dbReference type="InterPro" id="IPR020846">
    <property type="entry name" value="MFS_dom"/>
</dbReference>
<feature type="transmembrane region" description="Helical" evidence="6">
    <location>
        <begin position="121"/>
        <end position="142"/>
    </location>
</feature>
<feature type="transmembrane region" description="Helical" evidence="6">
    <location>
        <begin position="148"/>
        <end position="170"/>
    </location>
</feature>
<feature type="transmembrane region" description="Helical" evidence="6">
    <location>
        <begin position="89"/>
        <end position="109"/>
    </location>
</feature>
<dbReference type="SUPFAM" id="SSF103473">
    <property type="entry name" value="MFS general substrate transporter"/>
    <property type="match status" value="1"/>
</dbReference>
<name>A0A5N0V318_9PSEU</name>
<gene>
    <name evidence="8" type="ORF">FPZ12_016440</name>
</gene>
<feature type="transmembrane region" description="Helical" evidence="6">
    <location>
        <begin position="266"/>
        <end position="284"/>
    </location>
</feature>
<feature type="transmembrane region" description="Helical" evidence="6">
    <location>
        <begin position="332"/>
        <end position="352"/>
    </location>
</feature>
<dbReference type="InterPro" id="IPR036259">
    <property type="entry name" value="MFS_trans_sf"/>
</dbReference>
<feature type="transmembrane region" description="Helical" evidence="6">
    <location>
        <begin position="290"/>
        <end position="311"/>
    </location>
</feature>
<keyword evidence="4 6" id="KW-1133">Transmembrane helix</keyword>
<dbReference type="PANTHER" id="PTHR43124">
    <property type="entry name" value="PURINE EFFLUX PUMP PBUE"/>
    <property type="match status" value="1"/>
</dbReference>
<dbReference type="InterPro" id="IPR050189">
    <property type="entry name" value="MFS_Efflux_Transporters"/>
</dbReference>
<feature type="transmembrane region" description="Helical" evidence="6">
    <location>
        <begin position="358"/>
        <end position="379"/>
    </location>
</feature>
<evidence type="ECO:0000256" key="4">
    <source>
        <dbReference type="ARBA" id="ARBA00022989"/>
    </source>
</evidence>
<dbReference type="AlphaFoldDB" id="A0A5N0V318"/>
<evidence type="ECO:0000256" key="2">
    <source>
        <dbReference type="ARBA" id="ARBA00022475"/>
    </source>
</evidence>
<evidence type="ECO:0000256" key="5">
    <source>
        <dbReference type="ARBA" id="ARBA00023136"/>
    </source>
</evidence>
<dbReference type="Gene3D" id="1.20.1250.20">
    <property type="entry name" value="MFS general substrate transporter like domains"/>
    <property type="match status" value="2"/>
</dbReference>
<evidence type="ECO:0000313" key="8">
    <source>
        <dbReference type="EMBL" id="KAA9160776.1"/>
    </source>
</evidence>
<comment type="caution">
    <text evidence="8">The sequence shown here is derived from an EMBL/GenBank/DDBJ whole genome shotgun (WGS) entry which is preliminary data.</text>
</comment>
<reference evidence="8" key="1">
    <citation type="submission" date="2019-09" db="EMBL/GenBank/DDBJ databases">
        <authorList>
            <person name="Teo W.F.A."/>
            <person name="Duangmal K."/>
        </authorList>
    </citation>
    <scope>NUCLEOTIDE SEQUENCE [LARGE SCALE GENOMIC DNA]</scope>
    <source>
        <strain evidence="8">K81G1</strain>
    </source>
</reference>
<evidence type="ECO:0000256" key="3">
    <source>
        <dbReference type="ARBA" id="ARBA00022692"/>
    </source>
</evidence>
<comment type="subcellular location">
    <subcellularLocation>
        <location evidence="1">Cell membrane</location>
        <topology evidence="1">Multi-pass membrane protein</topology>
    </subcellularLocation>
</comment>
<keyword evidence="3 6" id="KW-0812">Transmembrane</keyword>
<protein>
    <submittedName>
        <fullName evidence="8">Aromatic acid/H+ symport family MFS transporter</fullName>
    </submittedName>
</protein>
<keyword evidence="9" id="KW-1185">Reference proteome</keyword>
<evidence type="ECO:0000256" key="6">
    <source>
        <dbReference type="SAM" id="Phobius"/>
    </source>
</evidence>
<dbReference type="Pfam" id="PF07690">
    <property type="entry name" value="MFS_1"/>
    <property type="match status" value="1"/>
</dbReference>
<dbReference type="OrthoDB" id="9787026at2"/>
<dbReference type="PROSITE" id="PS50850">
    <property type="entry name" value="MFS"/>
    <property type="match status" value="1"/>
</dbReference>
<dbReference type="Proteomes" id="UP000319769">
    <property type="component" value="Unassembled WGS sequence"/>
</dbReference>
<keyword evidence="5 6" id="KW-0472">Membrane</keyword>
<proteinExistence type="predicted"/>
<dbReference type="EMBL" id="VMNW02000020">
    <property type="protein sequence ID" value="KAA9160776.1"/>
    <property type="molecule type" value="Genomic_DNA"/>
</dbReference>
<evidence type="ECO:0000259" key="7">
    <source>
        <dbReference type="PROSITE" id="PS50850"/>
    </source>
</evidence>
<feature type="transmembrane region" description="Helical" evidence="6">
    <location>
        <begin position="64"/>
        <end position="83"/>
    </location>
</feature>
<evidence type="ECO:0000313" key="9">
    <source>
        <dbReference type="Proteomes" id="UP000319769"/>
    </source>
</evidence>
<dbReference type="GO" id="GO:0022857">
    <property type="term" value="F:transmembrane transporter activity"/>
    <property type="evidence" value="ECO:0007669"/>
    <property type="project" value="InterPro"/>
</dbReference>
<dbReference type="GO" id="GO:0005886">
    <property type="term" value="C:plasma membrane"/>
    <property type="evidence" value="ECO:0007669"/>
    <property type="project" value="UniProtKB-SubCell"/>
</dbReference>
<feature type="transmembrane region" description="Helical" evidence="6">
    <location>
        <begin position="237"/>
        <end position="259"/>
    </location>
</feature>
<dbReference type="InterPro" id="IPR011701">
    <property type="entry name" value="MFS"/>
</dbReference>
<dbReference type="PANTHER" id="PTHR43124:SF3">
    <property type="entry name" value="CHLORAMPHENICOL EFFLUX PUMP RV0191"/>
    <property type="match status" value="1"/>
</dbReference>
<accession>A0A5N0V318</accession>
<sequence>MIVTVIEGYNLIVYGAAVPLLVTDSTLGVTSQQTGLIGGTVYLGAMVGALLAPILSSMTRGKTTLVLGITVFGLGALAFALSVNAPTLAASRLVNGFGVGTALATAMTIARDNAPAERAALVVTVTMAGVPLGGVAASLIAIPVLPALGWRALFFIGAGLSLLVLFVVGRTPIPAADDGTAGRDWTGRRKLAALFSGGPKWIALLVATSVILCMVAWQGLNVWATQAMVDLGFSLDAALVLTFALTGAAVAGSFLSAWAADRLGSALVAIATGACTVLGLAGILVLPTTFAVAAICVALMGIGGHSTMNLVHTTASGAFPVPARAAALGWSNGTSFIGAFAGPTLGGVVIAAGGSGALFGTFAVAAALCLVSVGGLFLVRRRLPGPGTASVPVDIGLLDSPHRT</sequence>
<keyword evidence="2" id="KW-1003">Cell membrane</keyword>
<organism evidence="8 9">
    <name type="scientific">Amycolatopsis acidicola</name>
    <dbReference type="NCBI Taxonomy" id="2596893"/>
    <lineage>
        <taxon>Bacteria</taxon>
        <taxon>Bacillati</taxon>
        <taxon>Actinomycetota</taxon>
        <taxon>Actinomycetes</taxon>
        <taxon>Pseudonocardiales</taxon>
        <taxon>Pseudonocardiaceae</taxon>
        <taxon>Amycolatopsis</taxon>
    </lineage>
</organism>
<feature type="transmembrane region" description="Helical" evidence="6">
    <location>
        <begin position="191"/>
        <end position="217"/>
    </location>
</feature>
<feature type="domain" description="Major facilitator superfamily (MFS) profile" evidence="7">
    <location>
        <begin position="1"/>
        <end position="384"/>
    </location>
</feature>